<reference evidence="1" key="2">
    <citation type="submission" date="2016-06" db="EMBL/GenBank/DDBJ databases">
        <title>The genome of a short-lived fish provides insights into sex chromosome evolution and the genetic control of aging.</title>
        <authorList>
            <person name="Reichwald K."/>
            <person name="Felder M."/>
            <person name="Petzold A."/>
            <person name="Koch P."/>
            <person name="Groth M."/>
            <person name="Platzer M."/>
        </authorList>
    </citation>
    <scope>NUCLEOTIDE SEQUENCE</scope>
    <source>
        <tissue evidence="1">Brain</tissue>
    </source>
</reference>
<organism evidence="1">
    <name type="scientific">Nothobranchius korthausae</name>
    <dbReference type="NCBI Taxonomy" id="1143690"/>
    <lineage>
        <taxon>Eukaryota</taxon>
        <taxon>Metazoa</taxon>
        <taxon>Chordata</taxon>
        <taxon>Craniata</taxon>
        <taxon>Vertebrata</taxon>
        <taxon>Euteleostomi</taxon>
        <taxon>Actinopterygii</taxon>
        <taxon>Neopterygii</taxon>
        <taxon>Teleostei</taxon>
        <taxon>Neoteleostei</taxon>
        <taxon>Acanthomorphata</taxon>
        <taxon>Ovalentaria</taxon>
        <taxon>Atherinomorphae</taxon>
        <taxon>Cyprinodontiformes</taxon>
        <taxon>Nothobranchiidae</taxon>
        <taxon>Nothobranchius</taxon>
    </lineage>
</organism>
<dbReference type="EMBL" id="HAEC01014635">
    <property type="protein sequence ID" value="SBQ82852.1"/>
    <property type="molecule type" value="Transcribed_RNA"/>
</dbReference>
<gene>
    <name evidence="1" type="primary">PEX12</name>
</gene>
<proteinExistence type="predicted"/>
<evidence type="ECO:0000313" key="1">
    <source>
        <dbReference type="EMBL" id="SBQ82852.1"/>
    </source>
</evidence>
<feature type="non-terminal residue" evidence="1">
    <location>
        <position position="1"/>
    </location>
</feature>
<protein>
    <submittedName>
        <fullName evidence="1">Peroxisomal biogenesis factor 12</fullName>
    </submittedName>
</protein>
<dbReference type="AlphaFoldDB" id="A0A1A8HHI1"/>
<reference evidence="1" key="1">
    <citation type="submission" date="2016-05" db="EMBL/GenBank/DDBJ databases">
        <authorList>
            <person name="Lavstsen T."/>
            <person name="Jespersen J.S."/>
        </authorList>
    </citation>
    <scope>NUCLEOTIDE SEQUENCE</scope>
    <source>
        <tissue evidence="1">Brain</tissue>
    </source>
</reference>
<name>A0A1A8HHI1_9TELE</name>
<sequence>NFYCTVFSALGPPTPHTHSGLHTYLLVQSTTQQTINILLSNYQNKHDEILKTGFFKSFL</sequence>
<accession>A0A1A8HHI1</accession>